<evidence type="ECO:0000256" key="1">
    <source>
        <dbReference type="SAM" id="MobiDB-lite"/>
    </source>
</evidence>
<protein>
    <submittedName>
        <fullName evidence="2">Uncharacterized protein</fullName>
    </submittedName>
</protein>
<feature type="compositionally biased region" description="Basic and acidic residues" evidence="1">
    <location>
        <begin position="32"/>
        <end position="85"/>
    </location>
</feature>
<feature type="compositionally biased region" description="Basic and acidic residues" evidence="1">
    <location>
        <begin position="134"/>
        <end position="150"/>
    </location>
</feature>
<evidence type="ECO:0000313" key="2">
    <source>
        <dbReference type="EMBL" id="BDZ43547.1"/>
    </source>
</evidence>
<keyword evidence="3" id="KW-1185">Reference proteome</keyword>
<proteinExistence type="predicted"/>
<accession>A0ABN6XIL9</accession>
<dbReference type="Proteomes" id="UP001321475">
    <property type="component" value="Chromosome"/>
</dbReference>
<evidence type="ECO:0000313" key="3">
    <source>
        <dbReference type="Proteomes" id="UP001321475"/>
    </source>
</evidence>
<feature type="compositionally biased region" description="Basic and acidic residues" evidence="1">
    <location>
        <begin position="14"/>
        <end position="24"/>
    </location>
</feature>
<feature type="region of interest" description="Disordered" evidence="1">
    <location>
        <begin position="1"/>
        <end position="150"/>
    </location>
</feature>
<sequence>MHREPLLAWVVGERPPDGVRHREGPGAAGTKDAGDLRVDPSRVGDERYGPVCGEDRVERGRGEREGSGVGLDERDGSSAVRDRPATRASRPGAGSALDSGGSGGVAGEEHPDRHVGGHDTGPLGGEPTGALRGARADLEDVEPRDGPEQSRVRLAEPFRAPHQLVLEEPVVLPLVLGCVLVPPAAGRGATDVVRHGRIPCGPERRRHVSILAPRSARSVDLRRSARPAR</sequence>
<gene>
    <name evidence="2" type="ORF">GCM10025865_28460</name>
</gene>
<reference evidence="3" key="1">
    <citation type="journal article" date="2019" name="Int. J. Syst. Evol. Microbiol.">
        <title>The Global Catalogue of Microorganisms (GCM) 10K type strain sequencing project: providing services to taxonomists for standard genome sequencing and annotation.</title>
        <authorList>
            <consortium name="The Broad Institute Genomics Platform"/>
            <consortium name="The Broad Institute Genome Sequencing Center for Infectious Disease"/>
            <person name="Wu L."/>
            <person name="Ma J."/>
        </authorList>
    </citation>
    <scope>NUCLEOTIDE SEQUENCE [LARGE SCALE GENOMIC DNA]</scope>
    <source>
        <strain evidence="3">NBRC 108565</strain>
    </source>
</reference>
<dbReference type="EMBL" id="AP027729">
    <property type="protein sequence ID" value="BDZ43547.1"/>
    <property type="molecule type" value="Genomic_DNA"/>
</dbReference>
<feature type="compositionally biased region" description="Basic and acidic residues" evidence="1">
    <location>
        <begin position="107"/>
        <end position="117"/>
    </location>
</feature>
<feature type="compositionally biased region" description="Gly residues" evidence="1">
    <location>
        <begin position="118"/>
        <end position="127"/>
    </location>
</feature>
<organism evidence="2 3">
    <name type="scientific">Paraoerskovia sediminicola</name>
    <dbReference type="NCBI Taxonomy" id="1138587"/>
    <lineage>
        <taxon>Bacteria</taxon>
        <taxon>Bacillati</taxon>
        <taxon>Actinomycetota</taxon>
        <taxon>Actinomycetes</taxon>
        <taxon>Micrococcales</taxon>
        <taxon>Cellulomonadaceae</taxon>
        <taxon>Paraoerskovia</taxon>
    </lineage>
</organism>
<name>A0ABN6XIL9_9CELL</name>